<evidence type="ECO:0000313" key="2">
    <source>
        <dbReference type="Proteomes" id="UP000887159"/>
    </source>
</evidence>
<dbReference type="Proteomes" id="UP000887159">
    <property type="component" value="Unassembled WGS sequence"/>
</dbReference>
<organism evidence="1 2">
    <name type="scientific">Trichonephila clavipes</name>
    <name type="common">Golden silk orbweaver</name>
    <name type="synonym">Nephila clavipes</name>
    <dbReference type="NCBI Taxonomy" id="2585209"/>
    <lineage>
        <taxon>Eukaryota</taxon>
        <taxon>Metazoa</taxon>
        <taxon>Ecdysozoa</taxon>
        <taxon>Arthropoda</taxon>
        <taxon>Chelicerata</taxon>
        <taxon>Arachnida</taxon>
        <taxon>Araneae</taxon>
        <taxon>Araneomorphae</taxon>
        <taxon>Entelegynae</taxon>
        <taxon>Araneoidea</taxon>
        <taxon>Nephilidae</taxon>
        <taxon>Trichonephila</taxon>
    </lineage>
</organism>
<gene>
    <name evidence="1" type="ORF">TNCV_244891</name>
</gene>
<reference evidence="1" key="1">
    <citation type="submission" date="2020-08" db="EMBL/GenBank/DDBJ databases">
        <title>Multicomponent nature underlies the extraordinary mechanical properties of spider dragline silk.</title>
        <authorList>
            <person name="Kono N."/>
            <person name="Nakamura H."/>
            <person name="Mori M."/>
            <person name="Yoshida Y."/>
            <person name="Ohtoshi R."/>
            <person name="Malay A.D."/>
            <person name="Moran D.A.P."/>
            <person name="Tomita M."/>
            <person name="Numata K."/>
            <person name="Arakawa K."/>
        </authorList>
    </citation>
    <scope>NUCLEOTIDE SEQUENCE</scope>
</reference>
<protein>
    <submittedName>
        <fullName evidence="1">Uncharacterized protein</fullName>
    </submittedName>
</protein>
<proteinExistence type="predicted"/>
<name>A0A8X6RXB8_TRICX</name>
<keyword evidence="2" id="KW-1185">Reference proteome</keyword>
<evidence type="ECO:0000313" key="1">
    <source>
        <dbReference type="EMBL" id="GFX96702.1"/>
    </source>
</evidence>
<dbReference type="EMBL" id="BMAU01021193">
    <property type="protein sequence ID" value="GFX96702.1"/>
    <property type="molecule type" value="Genomic_DNA"/>
</dbReference>
<comment type="caution">
    <text evidence="1">The sequence shown here is derived from an EMBL/GenBank/DDBJ whole genome shotgun (WGS) entry which is preliminary data.</text>
</comment>
<dbReference type="AlphaFoldDB" id="A0A8X6RXB8"/>
<accession>A0A8X6RXB8</accession>
<sequence>MEFPKDSSLAPFKLHYLPKDNVPLNIHLRPTVNWPHASTGIVISKGWKADSLLTPGLIRTEHAISDRERWYCPATESP</sequence>